<dbReference type="PANTHER" id="PTHR34683">
    <property type="entry name" value="EXPRESSED PROTEIN-RELATED"/>
    <property type="match status" value="1"/>
</dbReference>
<dbReference type="KEGG" id="eus:EUTSA_v10027949mg"/>
<dbReference type="AlphaFoldDB" id="V4LW40"/>
<sequence length="185" mass="20983">MELGARRRSKNQRPFSGSAVVWFIRCGEAVVWRKHQRTRRFPDALELFEDAAEEIEFFMSGFILSGKYVEIRTRRPNLEAWKIKKKGGQLEKAKQGVTQAQSWWWSRSGVVGFRLPPPPPMMMMKISSGLVGSIIAVSTAALSSSSTLPPVSPKGWESRKTIGSEKFEPRFDGLRFIETLVTAHR</sequence>
<gene>
    <name evidence="1" type="ORF">EUTSA_v10027949mg</name>
</gene>
<reference evidence="1 2" key="1">
    <citation type="journal article" date="2013" name="Front. Plant Sci.">
        <title>The Reference Genome of the Halophytic Plant Eutrema salsugineum.</title>
        <authorList>
            <person name="Yang R."/>
            <person name="Jarvis D.E."/>
            <person name="Chen H."/>
            <person name="Beilstein M.A."/>
            <person name="Grimwood J."/>
            <person name="Jenkins J."/>
            <person name="Shu S."/>
            <person name="Prochnik S."/>
            <person name="Xin M."/>
            <person name="Ma C."/>
            <person name="Schmutz J."/>
            <person name="Wing R.A."/>
            <person name="Mitchell-Olds T."/>
            <person name="Schumaker K.S."/>
            <person name="Wang X."/>
        </authorList>
    </citation>
    <scope>NUCLEOTIDE SEQUENCE [LARGE SCALE GENOMIC DNA]</scope>
</reference>
<dbReference type="eggNOG" id="ENOG502R7KA">
    <property type="taxonomic scope" value="Eukaryota"/>
</dbReference>
<evidence type="ECO:0000313" key="1">
    <source>
        <dbReference type="EMBL" id="ESQ46727.1"/>
    </source>
</evidence>
<protein>
    <submittedName>
        <fullName evidence="1">Uncharacterized protein</fullName>
    </submittedName>
</protein>
<proteinExistence type="predicted"/>
<dbReference type="PANTHER" id="PTHR34683:SF3">
    <property type="entry name" value="CASP-LIKE PROTEIN"/>
    <property type="match status" value="1"/>
</dbReference>
<name>V4LW40_EUTSA</name>
<organism evidence="1 2">
    <name type="scientific">Eutrema salsugineum</name>
    <name type="common">Saltwater cress</name>
    <name type="synonym">Sisymbrium salsugineum</name>
    <dbReference type="NCBI Taxonomy" id="72664"/>
    <lineage>
        <taxon>Eukaryota</taxon>
        <taxon>Viridiplantae</taxon>
        <taxon>Streptophyta</taxon>
        <taxon>Embryophyta</taxon>
        <taxon>Tracheophyta</taxon>
        <taxon>Spermatophyta</taxon>
        <taxon>Magnoliopsida</taxon>
        <taxon>eudicotyledons</taxon>
        <taxon>Gunneridae</taxon>
        <taxon>Pentapetalae</taxon>
        <taxon>rosids</taxon>
        <taxon>malvids</taxon>
        <taxon>Brassicales</taxon>
        <taxon>Brassicaceae</taxon>
        <taxon>Eutremeae</taxon>
        <taxon>Eutrema</taxon>
    </lineage>
</organism>
<evidence type="ECO:0000313" key="2">
    <source>
        <dbReference type="Proteomes" id="UP000030689"/>
    </source>
</evidence>
<dbReference type="EMBL" id="KI517416">
    <property type="protein sequence ID" value="ESQ46727.1"/>
    <property type="molecule type" value="Genomic_DNA"/>
</dbReference>
<dbReference type="STRING" id="72664.V4LW40"/>
<keyword evidence="2" id="KW-1185">Reference proteome</keyword>
<dbReference type="Gramene" id="ESQ46727">
    <property type="protein sequence ID" value="ESQ46727"/>
    <property type="gene ID" value="EUTSA_v10027949mg"/>
</dbReference>
<dbReference type="Proteomes" id="UP000030689">
    <property type="component" value="Unassembled WGS sequence"/>
</dbReference>
<accession>V4LW40</accession>